<dbReference type="Proteomes" id="UP000501812">
    <property type="component" value="Chromosome"/>
</dbReference>
<protein>
    <submittedName>
        <fullName evidence="2">Uncharacterized protein</fullName>
    </submittedName>
</protein>
<feature type="transmembrane region" description="Helical" evidence="1">
    <location>
        <begin position="175"/>
        <end position="194"/>
    </location>
</feature>
<keyword evidence="1" id="KW-0472">Membrane</keyword>
<feature type="transmembrane region" description="Helical" evidence="1">
    <location>
        <begin position="233"/>
        <end position="250"/>
    </location>
</feature>
<evidence type="ECO:0000313" key="2">
    <source>
        <dbReference type="EMBL" id="QJE96445.1"/>
    </source>
</evidence>
<evidence type="ECO:0000313" key="3">
    <source>
        <dbReference type="Proteomes" id="UP000501812"/>
    </source>
</evidence>
<dbReference type="EMBL" id="CP051774">
    <property type="protein sequence ID" value="QJE96445.1"/>
    <property type="molecule type" value="Genomic_DNA"/>
</dbReference>
<feature type="transmembrane region" description="Helical" evidence="1">
    <location>
        <begin position="206"/>
        <end position="226"/>
    </location>
</feature>
<dbReference type="AlphaFoldDB" id="A0A858RIA0"/>
<accession>A0A858RIA0</accession>
<reference evidence="2 3" key="1">
    <citation type="submission" date="2020-04" db="EMBL/GenBank/DDBJ databases">
        <title>Luteolibacter sp. G-1-1-1 isolated from soil.</title>
        <authorList>
            <person name="Dahal R.H."/>
        </authorList>
    </citation>
    <scope>NUCLEOTIDE SEQUENCE [LARGE SCALE GENOMIC DNA]</scope>
    <source>
        <strain evidence="2 3">G-1-1-1</strain>
    </source>
</reference>
<dbReference type="RefSeq" id="WP_169454846.1">
    <property type="nucleotide sequence ID" value="NZ_CP051774.1"/>
</dbReference>
<proteinExistence type="predicted"/>
<dbReference type="KEGG" id="luo:HHL09_11840"/>
<name>A0A858RIA0_9BACT</name>
<keyword evidence="1" id="KW-1133">Transmembrane helix</keyword>
<evidence type="ECO:0000256" key="1">
    <source>
        <dbReference type="SAM" id="Phobius"/>
    </source>
</evidence>
<gene>
    <name evidence="2" type="ORF">HHL09_11840</name>
</gene>
<keyword evidence="1" id="KW-0812">Transmembrane</keyword>
<keyword evidence="3" id="KW-1185">Reference proteome</keyword>
<organism evidence="2 3">
    <name type="scientific">Luteolibacter luteus</name>
    <dbReference type="NCBI Taxonomy" id="2728835"/>
    <lineage>
        <taxon>Bacteria</taxon>
        <taxon>Pseudomonadati</taxon>
        <taxon>Verrucomicrobiota</taxon>
        <taxon>Verrucomicrobiia</taxon>
        <taxon>Verrucomicrobiales</taxon>
        <taxon>Verrucomicrobiaceae</taxon>
        <taxon>Luteolibacter</taxon>
    </lineage>
</organism>
<sequence>MNEASASEVRKEIEMLSLEFERLCELELRALREGVLQGDLAHMEDLSKQSQQVCEKLTVAKRKLLSLHEDDCADLSAEVTRQIAESFSGHEVASVSLELLTLQRWFQINGWENFEEVALKIIRTTSGNLHAFYPSIAIAHRDWRDILISEPTKARCDRRLSFNSRMRIPIKFTRLDLIPFVTIPASIAMHRYAFRRPTYGFVPPDIGWLFLGGVVIAAAGAAIGIMRVRTSGFVGLLGVLGNGWLLYVALVQ</sequence>